<accession>A0ABR3G341</accession>
<evidence type="ECO:0000313" key="1">
    <source>
        <dbReference type="EMBL" id="KAL0630373.1"/>
    </source>
</evidence>
<sequence>MMLDQRDKEWNALYLSLSEALSQFGREDAYGKGDFWLVDDDYGDTAHKVCVARRVFITPELIGALQRVLIQAPHWRVLLQIDEEVDGAPASSTGLTVRIDSVETSPKNGVNP</sequence>
<name>A0ABR3G341_9PEZI</name>
<dbReference type="EMBL" id="JBBBZM010000741">
    <property type="protein sequence ID" value="KAL0630373.1"/>
    <property type="molecule type" value="Genomic_DNA"/>
</dbReference>
<organism evidence="1 2">
    <name type="scientific">Discina gigas</name>
    <dbReference type="NCBI Taxonomy" id="1032678"/>
    <lineage>
        <taxon>Eukaryota</taxon>
        <taxon>Fungi</taxon>
        <taxon>Dikarya</taxon>
        <taxon>Ascomycota</taxon>
        <taxon>Pezizomycotina</taxon>
        <taxon>Pezizomycetes</taxon>
        <taxon>Pezizales</taxon>
        <taxon>Discinaceae</taxon>
        <taxon>Discina</taxon>
    </lineage>
</organism>
<evidence type="ECO:0000313" key="2">
    <source>
        <dbReference type="Proteomes" id="UP001447188"/>
    </source>
</evidence>
<keyword evidence="2" id="KW-1185">Reference proteome</keyword>
<gene>
    <name evidence="1" type="ORF">Q9L58_010778</name>
</gene>
<reference evidence="1 2" key="1">
    <citation type="submission" date="2024-02" db="EMBL/GenBank/DDBJ databases">
        <title>Discinaceae phylogenomics.</title>
        <authorList>
            <person name="Dirks A.C."/>
            <person name="James T.Y."/>
        </authorList>
    </citation>
    <scope>NUCLEOTIDE SEQUENCE [LARGE SCALE GENOMIC DNA]</scope>
    <source>
        <strain evidence="1 2">ACD0624</strain>
    </source>
</reference>
<protein>
    <submittedName>
        <fullName evidence="1">Uncharacterized protein</fullName>
    </submittedName>
</protein>
<comment type="caution">
    <text evidence="1">The sequence shown here is derived from an EMBL/GenBank/DDBJ whole genome shotgun (WGS) entry which is preliminary data.</text>
</comment>
<proteinExistence type="predicted"/>
<dbReference type="Proteomes" id="UP001447188">
    <property type="component" value="Unassembled WGS sequence"/>
</dbReference>